<name>A0ABN5VDM3_9ACTN</name>
<accession>A0ABN5VDM3</accession>
<evidence type="ECO:0000256" key="1">
    <source>
        <dbReference type="SAM" id="MobiDB-lite"/>
    </source>
</evidence>
<sequence length="70" mass="7483">MWLRGKWDMKGWGCLGPGGMHGRSWVLEVVRGADGVGHRGDDGVEDAVDDEAAPGNQLLGARNPGSHFKL</sequence>
<evidence type="ECO:0000313" key="2">
    <source>
        <dbReference type="EMBL" id="BBC31038.1"/>
    </source>
</evidence>
<dbReference type="Proteomes" id="UP001321542">
    <property type="component" value="Chromosome"/>
</dbReference>
<feature type="region of interest" description="Disordered" evidence="1">
    <location>
        <begin position="38"/>
        <end position="70"/>
    </location>
</feature>
<reference evidence="2 3" key="1">
    <citation type="journal article" date="2010" name="ChemBioChem">
        <title>Cloning and characterization of the biosynthetic gene cluster of 16-membered macrolide antibiotic FD-891: involvement of a dual functional cytochrome P450 monooxygenase catalyzing epoxidation and hydroxylation.</title>
        <authorList>
            <person name="Kudo F."/>
            <person name="Motegi A."/>
            <person name="Mizoue K."/>
            <person name="Eguchi T."/>
        </authorList>
    </citation>
    <scope>NUCLEOTIDE SEQUENCE [LARGE SCALE GENOMIC DNA]</scope>
    <source>
        <strain evidence="2 3">A-8890</strain>
    </source>
</reference>
<reference evidence="2 3" key="2">
    <citation type="journal article" date="2023" name="ChemBioChem">
        <title>Acyltransferase Domain Exchange between Two Independent Type I Polyketide Synthases in the Same Producer Strain of Macrolide Antibiotics.</title>
        <authorList>
            <person name="Kudo F."/>
            <person name="Kishikawa K."/>
            <person name="Tsuboi K."/>
            <person name="Kido T."/>
            <person name="Usui T."/>
            <person name="Hashimoto J."/>
            <person name="Shin-Ya K."/>
            <person name="Miyanaga A."/>
            <person name="Eguchi T."/>
        </authorList>
    </citation>
    <scope>NUCLEOTIDE SEQUENCE [LARGE SCALE GENOMIC DNA]</scope>
    <source>
        <strain evidence="2 3">A-8890</strain>
    </source>
</reference>
<dbReference type="EMBL" id="AP018448">
    <property type="protein sequence ID" value="BBC31038.1"/>
    <property type="molecule type" value="Genomic_DNA"/>
</dbReference>
<gene>
    <name evidence="2" type="ORF">SGFS_023320</name>
</gene>
<proteinExistence type="predicted"/>
<keyword evidence="3" id="KW-1185">Reference proteome</keyword>
<organism evidence="2 3">
    <name type="scientific">Streptomyces graminofaciens</name>
    <dbReference type="NCBI Taxonomy" id="68212"/>
    <lineage>
        <taxon>Bacteria</taxon>
        <taxon>Bacillati</taxon>
        <taxon>Actinomycetota</taxon>
        <taxon>Actinomycetes</taxon>
        <taxon>Kitasatosporales</taxon>
        <taxon>Streptomycetaceae</taxon>
        <taxon>Streptomyces</taxon>
    </lineage>
</organism>
<feature type="compositionally biased region" description="Acidic residues" evidence="1">
    <location>
        <begin position="43"/>
        <end position="52"/>
    </location>
</feature>
<protein>
    <submittedName>
        <fullName evidence="2">Uncharacterized protein</fullName>
    </submittedName>
</protein>
<evidence type="ECO:0000313" key="3">
    <source>
        <dbReference type="Proteomes" id="UP001321542"/>
    </source>
</evidence>